<dbReference type="InterPro" id="IPR003439">
    <property type="entry name" value="ABC_transporter-like_ATP-bd"/>
</dbReference>
<dbReference type="GO" id="GO:0005524">
    <property type="term" value="F:ATP binding"/>
    <property type="evidence" value="ECO:0007669"/>
    <property type="project" value="UniProtKB-KW"/>
</dbReference>
<sequence length="240" mass="26816">MTQPPLLELRDIACRRDDQLVFSNVNLTIHEGDIVVLRGRSGCGKTTLLRCIAHLILYEGQVLYRGSTPKAYGIPSFRTRMLYVPQRPSMLPGTPQDFLRMITSLDAHKAHVNALKKDHNYYQDPLERALEISAKWDVDSSLWEREWANLSGGETQRIALAIAVGLNTAEVMLLDEPTSALDSESSSAVERYMLNEIRSPDSALKAMVWITHSDEQGSRVGTKFIQISSGGCFEEPTPLV</sequence>
<dbReference type="Gene3D" id="3.40.50.300">
    <property type="entry name" value="P-loop containing nucleotide triphosphate hydrolases"/>
    <property type="match status" value="1"/>
</dbReference>
<evidence type="ECO:0000256" key="2">
    <source>
        <dbReference type="ARBA" id="ARBA00022840"/>
    </source>
</evidence>
<dbReference type="SUPFAM" id="SSF52540">
    <property type="entry name" value="P-loop containing nucleoside triphosphate hydrolases"/>
    <property type="match status" value="1"/>
</dbReference>
<dbReference type="OrthoDB" id="6593433at2759"/>
<dbReference type="AlphaFoldDB" id="A0A9P3PG13"/>
<dbReference type="Pfam" id="PF00005">
    <property type="entry name" value="ABC_tran"/>
    <property type="match status" value="1"/>
</dbReference>
<proteinExistence type="predicted"/>
<keyword evidence="1" id="KW-0547">Nucleotide-binding</keyword>
<gene>
    <name evidence="4" type="ORF">LshimejAT787_0203990</name>
</gene>
<evidence type="ECO:0000256" key="1">
    <source>
        <dbReference type="ARBA" id="ARBA00022741"/>
    </source>
</evidence>
<accession>A0A9P3PG13</accession>
<evidence type="ECO:0000259" key="3">
    <source>
        <dbReference type="PROSITE" id="PS50893"/>
    </source>
</evidence>
<dbReference type="PROSITE" id="PS50893">
    <property type="entry name" value="ABC_TRANSPORTER_2"/>
    <property type="match status" value="1"/>
</dbReference>
<protein>
    <submittedName>
        <fullName evidence="4">ABC transporter</fullName>
    </submittedName>
</protein>
<dbReference type="Proteomes" id="UP001063166">
    <property type="component" value="Unassembled WGS sequence"/>
</dbReference>
<feature type="domain" description="ABC transporter" evidence="3">
    <location>
        <begin position="7"/>
        <end position="240"/>
    </location>
</feature>
<dbReference type="PANTHER" id="PTHR43119">
    <property type="entry name" value="ABC TRANSPORT PROTEIN ATP-BINDING COMPONENT-RELATED"/>
    <property type="match status" value="1"/>
</dbReference>
<keyword evidence="5" id="KW-1185">Reference proteome</keyword>
<evidence type="ECO:0000313" key="4">
    <source>
        <dbReference type="EMBL" id="GLB34834.1"/>
    </source>
</evidence>
<dbReference type="GO" id="GO:0016887">
    <property type="term" value="F:ATP hydrolysis activity"/>
    <property type="evidence" value="ECO:0007669"/>
    <property type="project" value="InterPro"/>
</dbReference>
<evidence type="ECO:0000313" key="5">
    <source>
        <dbReference type="Proteomes" id="UP001063166"/>
    </source>
</evidence>
<dbReference type="SMART" id="SM00382">
    <property type="entry name" value="AAA"/>
    <property type="match status" value="1"/>
</dbReference>
<organism evidence="4 5">
    <name type="scientific">Lyophyllum shimeji</name>
    <name type="common">Hon-shimeji</name>
    <name type="synonym">Tricholoma shimeji</name>
    <dbReference type="NCBI Taxonomy" id="47721"/>
    <lineage>
        <taxon>Eukaryota</taxon>
        <taxon>Fungi</taxon>
        <taxon>Dikarya</taxon>
        <taxon>Basidiomycota</taxon>
        <taxon>Agaricomycotina</taxon>
        <taxon>Agaricomycetes</taxon>
        <taxon>Agaricomycetidae</taxon>
        <taxon>Agaricales</taxon>
        <taxon>Tricholomatineae</taxon>
        <taxon>Lyophyllaceae</taxon>
        <taxon>Lyophyllum</taxon>
    </lineage>
</organism>
<name>A0A9P3PG13_LYOSH</name>
<keyword evidence="2" id="KW-0067">ATP-binding</keyword>
<reference evidence="4" key="1">
    <citation type="submission" date="2022-07" db="EMBL/GenBank/DDBJ databases">
        <title>The genome of Lyophyllum shimeji provides insight into the initial evolution of ectomycorrhizal fungal genome.</title>
        <authorList>
            <person name="Kobayashi Y."/>
            <person name="Shibata T."/>
            <person name="Hirakawa H."/>
            <person name="Shigenobu S."/>
            <person name="Nishiyama T."/>
            <person name="Yamada A."/>
            <person name="Hasebe M."/>
            <person name="Kawaguchi M."/>
        </authorList>
    </citation>
    <scope>NUCLEOTIDE SEQUENCE</scope>
    <source>
        <strain evidence="4">AT787</strain>
    </source>
</reference>
<dbReference type="InterPro" id="IPR027417">
    <property type="entry name" value="P-loop_NTPase"/>
</dbReference>
<dbReference type="EMBL" id="BRPK01000002">
    <property type="protein sequence ID" value="GLB34834.1"/>
    <property type="molecule type" value="Genomic_DNA"/>
</dbReference>
<comment type="caution">
    <text evidence="4">The sequence shown here is derived from an EMBL/GenBank/DDBJ whole genome shotgun (WGS) entry which is preliminary data.</text>
</comment>
<dbReference type="PANTHER" id="PTHR43119:SF1">
    <property type="entry name" value="ABC TRANSPORTER DOMAIN-CONTAINING PROTEIN"/>
    <property type="match status" value="1"/>
</dbReference>
<dbReference type="InterPro" id="IPR003593">
    <property type="entry name" value="AAA+_ATPase"/>
</dbReference>